<dbReference type="EMBL" id="VSSQ01086495">
    <property type="protein sequence ID" value="MPN33809.1"/>
    <property type="molecule type" value="Genomic_DNA"/>
</dbReference>
<evidence type="ECO:0000313" key="1">
    <source>
        <dbReference type="EMBL" id="MPN33809.1"/>
    </source>
</evidence>
<organism evidence="1">
    <name type="scientific">bioreactor metagenome</name>
    <dbReference type="NCBI Taxonomy" id="1076179"/>
    <lineage>
        <taxon>unclassified sequences</taxon>
        <taxon>metagenomes</taxon>
        <taxon>ecological metagenomes</taxon>
    </lineage>
</organism>
<proteinExistence type="predicted"/>
<sequence length="223" mass="23925">MITRKSSLFRRRAAFSLALLFGLLLAGAAMLNHNMRPTLAAMAEARIRSIAARAMNDAILESMGDEDIYTKLISVRENGEKVYMLQANTRNMNILAADCAEAAQNRIAEIGEQGISVPLGTVTGISFLSGKGPGIRVSFTPVGSVQSQFNSDIQASGINQSLYRVNLKLTASVRLILPGVSETIQVSAEAAIAESIIVGDVPEVYTNVANEEDMLNLLPTEKP</sequence>
<dbReference type="InterPro" id="IPR014197">
    <property type="entry name" value="Sporulation_prot_YunB"/>
</dbReference>
<dbReference type="Pfam" id="PF09560">
    <property type="entry name" value="Spore_YunB"/>
    <property type="match status" value="1"/>
</dbReference>
<protein>
    <submittedName>
        <fullName evidence="1">Sporulation protein YunB</fullName>
    </submittedName>
</protein>
<reference evidence="1" key="1">
    <citation type="submission" date="2019-08" db="EMBL/GenBank/DDBJ databases">
        <authorList>
            <person name="Kucharzyk K."/>
            <person name="Murdoch R.W."/>
            <person name="Higgins S."/>
            <person name="Loffler F."/>
        </authorList>
    </citation>
    <scope>NUCLEOTIDE SEQUENCE</scope>
</reference>
<name>A0A645H6V1_9ZZZZ</name>
<dbReference type="NCBIfam" id="TIGR02832">
    <property type="entry name" value="spo_yunB"/>
    <property type="match status" value="1"/>
</dbReference>
<dbReference type="AlphaFoldDB" id="A0A645H6V1"/>
<dbReference type="PIRSF" id="PIRSF021383">
    <property type="entry name" value="YunB"/>
    <property type="match status" value="1"/>
</dbReference>
<gene>
    <name evidence="1" type="primary">yunB_11</name>
    <name evidence="1" type="ORF">SDC9_181301</name>
</gene>
<comment type="caution">
    <text evidence="1">The sequence shown here is derived from an EMBL/GenBank/DDBJ whole genome shotgun (WGS) entry which is preliminary data.</text>
</comment>
<accession>A0A645H6V1</accession>